<evidence type="ECO:0000313" key="2">
    <source>
        <dbReference type="EMBL" id="KAJ8415498.1"/>
    </source>
</evidence>
<protein>
    <submittedName>
        <fullName evidence="2">Uncharacterized protein</fullName>
    </submittedName>
</protein>
<dbReference type="AlphaFoldDB" id="A0AAD7X0A5"/>
<dbReference type="Proteomes" id="UP001221898">
    <property type="component" value="Unassembled WGS sequence"/>
</dbReference>
<accession>A0AAD7X0A5</accession>
<proteinExistence type="predicted"/>
<reference evidence="2" key="1">
    <citation type="journal article" date="2023" name="Science">
        <title>Genome structures resolve the early diversification of teleost fishes.</title>
        <authorList>
            <person name="Parey E."/>
            <person name="Louis A."/>
            <person name="Montfort J."/>
            <person name="Bouchez O."/>
            <person name="Roques C."/>
            <person name="Iampietro C."/>
            <person name="Lluch J."/>
            <person name="Castinel A."/>
            <person name="Donnadieu C."/>
            <person name="Desvignes T."/>
            <person name="Floi Bucao C."/>
            <person name="Jouanno E."/>
            <person name="Wen M."/>
            <person name="Mejri S."/>
            <person name="Dirks R."/>
            <person name="Jansen H."/>
            <person name="Henkel C."/>
            <person name="Chen W.J."/>
            <person name="Zahm M."/>
            <person name="Cabau C."/>
            <person name="Klopp C."/>
            <person name="Thompson A.W."/>
            <person name="Robinson-Rechavi M."/>
            <person name="Braasch I."/>
            <person name="Lecointre G."/>
            <person name="Bobe J."/>
            <person name="Postlethwait J.H."/>
            <person name="Berthelot C."/>
            <person name="Roest Crollius H."/>
            <person name="Guiguen Y."/>
        </authorList>
    </citation>
    <scope>NUCLEOTIDE SEQUENCE</scope>
    <source>
        <strain evidence="2">NC1722</strain>
    </source>
</reference>
<feature type="region of interest" description="Disordered" evidence="1">
    <location>
        <begin position="1"/>
        <end position="47"/>
    </location>
</feature>
<comment type="caution">
    <text evidence="2">The sequence shown here is derived from an EMBL/GenBank/DDBJ whole genome shotgun (WGS) entry which is preliminary data.</text>
</comment>
<gene>
    <name evidence="2" type="ORF">AAFF_G00424780</name>
</gene>
<feature type="compositionally biased region" description="Polar residues" evidence="1">
    <location>
        <begin position="59"/>
        <end position="74"/>
    </location>
</feature>
<sequence length="114" mass="12141">MLGSRRDLVQGLSEFPGAEGGLSEVRPLGSSSAADPRAVRLPPHQTANLRDLHFSSLLNRLSGPQTEAELSQATEPEGAPTGREAQGYTALGQPYVALWLQAEPRPPGRAHPHT</sequence>
<name>A0AAD7X0A5_9TELE</name>
<organism evidence="2 3">
    <name type="scientific">Aldrovandia affinis</name>
    <dbReference type="NCBI Taxonomy" id="143900"/>
    <lineage>
        <taxon>Eukaryota</taxon>
        <taxon>Metazoa</taxon>
        <taxon>Chordata</taxon>
        <taxon>Craniata</taxon>
        <taxon>Vertebrata</taxon>
        <taxon>Euteleostomi</taxon>
        <taxon>Actinopterygii</taxon>
        <taxon>Neopterygii</taxon>
        <taxon>Teleostei</taxon>
        <taxon>Notacanthiformes</taxon>
        <taxon>Halosauridae</taxon>
        <taxon>Aldrovandia</taxon>
    </lineage>
</organism>
<dbReference type="EMBL" id="JAINUG010000009">
    <property type="protein sequence ID" value="KAJ8415498.1"/>
    <property type="molecule type" value="Genomic_DNA"/>
</dbReference>
<evidence type="ECO:0000313" key="3">
    <source>
        <dbReference type="Proteomes" id="UP001221898"/>
    </source>
</evidence>
<feature type="region of interest" description="Disordered" evidence="1">
    <location>
        <begin position="59"/>
        <end position="88"/>
    </location>
</feature>
<evidence type="ECO:0000256" key="1">
    <source>
        <dbReference type="SAM" id="MobiDB-lite"/>
    </source>
</evidence>
<keyword evidence="3" id="KW-1185">Reference proteome</keyword>